<dbReference type="Gene3D" id="2.60.40.1260">
    <property type="entry name" value="Lamin Tail domain"/>
    <property type="match status" value="1"/>
</dbReference>
<dbReference type="PROSITE" id="PS51841">
    <property type="entry name" value="LTD"/>
    <property type="match status" value="1"/>
</dbReference>
<feature type="domain" description="LTD" evidence="3">
    <location>
        <begin position="28"/>
        <end position="165"/>
    </location>
</feature>
<evidence type="ECO:0000313" key="5">
    <source>
        <dbReference type="Proteomes" id="UP000681340"/>
    </source>
</evidence>
<evidence type="ECO:0000256" key="1">
    <source>
        <dbReference type="SAM" id="MobiDB-lite"/>
    </source>
</evidence>
<name>A0A919S9J1_9ACTN</name>
<reference evidence="4" key="1">
    <citation type="submission" date="2021-03" db="EMBL/GenBank/DDBJ databases">
        <title>Whole genome shotgun sequence of Actinoplanes auranticolor NBRC 12245.</title>
        <authorList>
            <person name="Komaki H."/>
            <person name="Tamura T."/>
        </authorList>
    </citation>
    <scope>NUCLEOTIDE SEQUENCE</scope>
    <source>
        <strain evidence="4">NBRC 12245</strain>
    </source>
</reference>
<evidence type="ECO:0000259" key="3">
    <source>
        <dbReference type="PROSITE" id="PS51841"/>
    </source>
</evidence>
<feature type="compositionally biased region" description="Low complexity" evidence="1">
    <location>
        <begin position="189"/>
        <end position="217"/>
    </location>
</feature>
<proteinExistence type="predicted"/>
<dbReference type="AlphaFoldDB" id="A0A919S9J1"/>
<accession>A0A919S9J1</accession>
<protein>
    <recommendedName>
        <fullName evidence="3">LTD domain-containing protein</fullName>
    </recommendedName>
</protein>
<keyword evidence="5" id="KW-1185">Reference proteome</keyword>
<dbReference type="Pfam" id="PF00932">
    <property type="entry name" value="LTD"/>
    <property type="match status" value="1"/>
</dbReference>
<feature type="chain" id="PRO_5037548405" description="LTD domain-containing protein" evidence="2">
    <location>
        <begin position="39"/>
        <end position="224"/>
    </location>
</feature>
<evidence type="ECO:0000256" key="2">
    <source>
        <dbReference type="SAM" id="SignalP"/>
    </source>
</evidence>
<dbReference type="Proteomes" id="UP000681340">
    <property type="component" value="Unassembled WGS sequence"/>
</dbReference>
<organism evidence="4 5">
    <name type="scientific">Actinoplanes auranticolor</name>
    <dbReference type="NCBI Taxonomy" id="47988"/>
    <lineage>
        <taxon>Bacteria</taxon>
        <taxon>Bacillati</taxon>
        <taxon>Actinomycetota</taxon>
        <taxon>Actinomycetes</taxon>
        <taxon>Micromonosporales</taxon>
        <taxon>Micromonosporaceae</taxon>
        <taxon>Actinoplanes</taxon>
    </lineage>
</organism>
<feature type="signal peptide" evidence="2">
    <location>
        <begin position="1"/>
        <end position="38"/>
    </location>
</feature>
<dbReference type="EMBL" id="BOQL01000021">
    <property type="protein sequence ID" value="GIM67269.1"/>
    <property type="molecule type" value="Genomic_DNA"/>
</dbReference>
<keyword evidence="2" id="KW-0732">Signal</keyword>
<comment type="caution">
    <text evidence="4">The sequence shown here is derived from an EMBL/GenBank/DDBJ whole genome shotgun (WGS) entry which is preliminary data.</text>
</comment>
<feature type="region of interest" description="Disordered" evidence="1">
    <location>
        <begin position="174"/>
        <end position="224"/>
    </location>
</feature>
<dbReference type="SUPFAM" id="SSF74853">
    <property type="entry name" value="Lamin A/C globular tail domain"/>
    <property type="match status" value="1"/>
</dbReference>
<dbReference type="InterPro" id="IPR036415">
    <property type="entry name" value="Lamin_tail_dom_sf"/>
</dbReference>
<evidence type="ECO:0000313" key="4">
    <source>
        <dbReference type="EMBL" id="GIM67269.1"/>
    </source>
</evidence>
<dbReference type="InterPro" id="IPR001322">
    <property type="entry name" value="Lamin_tail_dom"/>
</dbReference>
<sequence length="224" mass="23579">MGVAFSVAAMNRRLRITVAAAAGAAVLGTVAVALPADAATPNLQFHLIQFDSPSNPDTNANSSVNGEFVRIYNNSTFSARLDRFTIKDAAGYTFTFPAHVIGAKKTVYVHTGKGTNGRKPDGTRDSARLYQQRGWHIWNNTGDTATLRSSSGRVYDTCRWTSRGTGKTTCGSLGNTVVGPEPATPTPTPRITTPTATMPPTTAPPAATTPASDKPTTSEPPLAD</sequence>
<gene>
    <name evidence="4" type="ORF">Aau02nite_26670</name>
</gene>